<dbReference type="Pfam" id="PF00440">
    <property type="entry name" value="TetR_N"/>
    <property type="match status" value="1"/>
</dbReference>
<dbReference type="SUPFAM" id="SSF46689">
    <property type="entry name" value="Homeodomain-like"/>
    <property type="match status" value="1"/>
</dbReference>
<dbReference type="PATRIC" id="fig|217031.4.peg.3262"/>
<keyword evidence="2 3" id="KW-0238">DNA-binding</keyword>
<dbReference type="PANTHER" id="PTHR43479">
    <property type="entry name" value="ACREF/ENVCD OPERON REPRESSOR-RELATED"/>
    <property type="match status" value="1"/>
</dbReference>
<keyword evidence="1" id="KW-0678">Repressor</keyword>
<accession>A0A0Q9XVX4</accession>
<protein>
    <recommendedName>
        <fullName evidence="4">HTH tetR-type domain-containing protein</fullName>
    </recommendedName>
</protein>
<dbReference type="InterPro" id="IPR023772">
    <property type="entry name" value="DNA-bd_HTH_TetR-type_CS"/>
</dbReference>
<dbReference type="Proteomes" id="UP000053881">
    <property type="component" value="Unassembled WGS sequence"/>
</dbReference>
<dbReference type="AlphaFoldDB" id="A0A0Q9XVX4"/>
<evidence type="ECO:0000256" key="2">
    <source>
        <dbReference type="ARBA" id="ARBA00023125"/>
    </source>
</evidence>
<evidence type="ECO:0000256" key="1">
    <source>
        <dbReference type="ARBA" id="ARBA00022491"/>
    </source>
</evidence>
<proteinExistence type="predicted"/>
<feature type="DNA-binding region" description="H-T-H motif" evidence="3">
    <location>
        <begin position="29"/>
        <end position="48"/>
    </location>
</feature>
<dbReference type="GO" id="GO:0003677">
    <property type="term" value="F:DNA binding"/>
    <property type="evidence" value="ECO:0007669"/>
    <property type="project" value="UniProtKB-UniRule"/>
</dbReference>
<dbReference type="InterPro" id="IPR009057">
    <property type="entry name" value="Homeodomain-like_sf"/>
</dbReference>
<dbReference type="EMBL" id="LGPB01000085">
    <property type="protein sequence ID" value="KRG12880.1"/>
    <property type="molecule type" value="Genomic_DNA"/>
</dbReference>
<dbReference type="InterPro" id="IPR001647">
    <property type="entry name" value="HTH_TetR"/>
</dbReference>
<organism evidence="5 6">
    <name type="scientific">Lederbergia galactosidilytica</name>
    <dbReference type="NCBI Taxonomy" id="217031"/>
    <lineage>
        <taxon>Bacteria</taxon>
        <taxon>Bacillati</taxon>
        <taxon>Bacillota</taxon>
        <taxon>Bacilli</taxon>
        <taxon>Bacillales</taxon>
        <taxon>Bacillaceae</taxon>
        <taxon>Lederbergia</taxon>
    </lineage>
</organism>
<gene>
    <name evidence="5" type="ORF">ACA29_09820</name>
</gene>
<dbReference type="PANTHER" id="PTHR43479:SF22">
    <property type="entry name" value="TRANSCRIPTIONAL REGULATOR, TETR FAMILY"/>
    <property type="match status" value="1"/>
</dbReference>
<evidence type="ECO:0000256" key="3">
    <source>
        <dbReference type="PROSITE-ProRule" id="PRU00335"/>
    </source>
</evidence>
<evidence type="ECO:0000259" key="4">
    <source>
        <dbReference type="PROSITE" id="PS50977"/>
    </source>
</evidence>
<dbReference type="Gene3D" id="1.10.357.10">
    <property type="entry name" value="Tetracycline Repressor, domain 2"/>
    <property type="match status" value="1"/>
</dbReference>
<evidence type="ECO:0000313" key="6">
    <source>
        <dbReference type="Proteomes" id="UP000053881"/>
    </source>
</evidence>
<dbReference type="InterPro" id="IPR050624">
    <property type="entry name" value="HTH-type_Tx_Regulator"/>
</dbReference>
<comment type="caution">
    <text evidence="5">The sequence shown here is derived from an EMBL/GenBank/DDBJ whole genome shotgun (WGS) entry which is preliminary data.</text>
</comment>
<reference evidence="5 6" key="1">
    <citation type="submission" date="2015-06" db="EMBL/GenBank/DDBJ databases">
        <title>Genome sequencing project of Bacillus galactosidilyticus PL133.</title>
        <authorList>
            <person name="Gaiero J."/>
            <person name="Nicol R."/>
            <person name="Habash M."/>
        </authorList>
    </citation>
    <scope>NUCLEOTIDE SEQUENCE [LARGE SCALE GENOMIC DNA]</scope>
    <source>
        <strain evidence="5 6">PL133</strain>
    </source>
</reference>
<dbReference type="PROSITE" id="PS50977">
    <property type="entry name" value="HTH_TETR_2"/>
    <property type="match status" value="1"/>
</dbReference>
<dbReference type="RefSeq" id="WP_057994748.1">
    <property type="nucleotide sequence ID" value="NZ_JAGGKH010000027.1"/>
</dbReference>
<name>A0A0Q9XVX4_9BACI</name>
<feature type="domain" description="HTH tetR-type" evidence="4">
    <location>
        <begin position="6"/>
        <end position="66"/>
    </location>
</feature>
<dbReference type="PROSITE" id="PS01081">
    <property type="entry name" value="HTH_TETR_1"/>
    <property type="match status" value="1"/>
</dbReference>
<evidence type="ECO:0000313" key="5">
    <source>
        <dbReference type="EMBL" id="KRG12880.1"/>
    </source>
</evidence>
<sequence>MRKRDSEKEKHILITAMKLFSSKSYNRTSMQEVADICGISKGSLYLYFKSKEDLLLNILQYYFHYMEEQIMLIEEDASLSTAEKFIKEFEIKLRHYIEHQEFYRLQGQELSGLSDKNIYRYLHRQNIAEVKWVEHSLIKIYGKEMVPYAADGAFLLMGMTKQYMELIILKQFPLPIKKVVRFVMAQIDFMIKGLLDSNIEPLMNENLWSLYLEEAGEKRVHPFELIKQMKNHLKVQSIPNSQKEVAIQSLTIMEQELMNMQPRMAILKGMLHNLEQIHSLKEIRKELINSLQIEHAPSKSRFTAE</sequence>
<dbReference type="PRINTS" id="PR00455">
    <property type="entry name" value="HTHTETR"/>
</dbReference>